<gene>
    <name evidence="1" type="ORF">F4821DRAFT_146990</name>
</gene>
<dbReference type="Proteomes" id="UP001497680">
    <property type="component" value="Unassembled WGS sequence"/>
</dbReference>
<sequence>MSLAGKQCIISGGSRGIGLSIARLFAAEGAWCTLVGRNRESLVTAVESLERKNPLQHDTYCFDVGNVNGWEKLKSDTKNQRCDILVNAAGIPQNSFLFAASIPDLDNLVQTNLMGTIWGCKHFVPKMMKQKEGCIINVSSLLATHGGRGASVYAASKAGIVALTRSLAWEVGRFGVRANVLLPGYIQTDMTEGMDKNGELSALIPMGRLGLAEEVADAALFLAKNSYAHNCVLNIDGGLSAT</sequence>
<proteinExistence type="predicted"/>
<accession>A0ACC0CYX7</accession>
<reference evidence="1 2" key="1">
    <citation type="journal article" date="2022" name="New Phytol.">
        <title>Ecological generalism drives hyperdiversity of secondary metabolite gene clusters in xylarialean endophytes.</title>
        <authorList>
            <person name="Franco M.E.E."/>
            <person name="Wisecaver J.H."/>
            <person name="Arnold A.E."/>
            <person name="Ju Y.M."/>
            <person name="Slot J.C."/>
            <person name="Ahrendt S."/>
            <person name="Moore L.P."/>
            <person name="Eastman K.E."/>
            <person name="Scott K."/>
            <person name="Konkel Z."/>
            <person name="Mondo S.J."/>
            <person name="Kuo A."/>
            <person name="Hayes R.D."/>
            <person name="Haridas S."/>
            <person name="Andreopoulos B."/>
            <person name="Riley R."/>
            <person name="LaButti K."/>
            <person name="Pangilinan J."/>
            <person name="Lipzen A."/>
            <person name="Amirebrahimi M."/>
            <person name="Yan J."/>
            <person name="Adam C."/>
            <person name="Keymanesh K."/>
            <person name="Ng V."/>
            <person name="Louie K."/>
            <person name="Northen T."/>
            <person name="Drula E."/>
            <person name="Henrissat B."/>
            <person name="Hsieh H.M."/>
            <person name="Youens-Clark K."/>
            <person name="Lutzoni F."/>
            <person name="Miadlikowska J."/>
            <person name="Eastwood D.C."/>
            <person name="Hamelin R.C."/>
            <person name="Grigoriev I.V."/>
            <person name="U'Ren J.M."/>
        </authorList>
    </citation>
    <scope>NUCLEOTIDE SEQUENCE [LARGE SCALE GENOMIC DNA]</scope>
    <source>
        <strain evidence="1 2">ER1909</strain>
    </source>
</reference>
<evidence type="ECO:0000313" key="2">
    <source>
        <dbReference type="Proteomes" id="UP001497680"/>
    </source>
</evidence>
<comment type="caution">
    <text evidence="1">The sequence shown here is derived from an EMBL/GenBank/DDBJ whole genome shotgun (WGS) entry which is preliminary data.</text>
</comment>
<protein>
    <submittedName>
        <fullName evidence="1">NAD(P)-binding protein</fullName>
    </submittedName>
</protein>
<organism evidence="1 2">
    <name type="scientific">Hypoxylon rubiginosum</name>
    <dbReference type="NCBI Taxonomy" id="110542"/>
    <lineage>
        <taxon>Eukaryota</taxon>
        <taxon>Fungi</taxon>
        <taxon>Dikarya</taxon>
        <taxon>Ascomycota</taxon>
        <taxon>Pezizomycotina</taxon>
        <taxon>Sordariomycetes</taxon>
        <taxon>Xylariomycetidae</taxon>
        <taxon>Xylariales</taxon>
        <taxon>Hypoxylaceae</taxon>
        <taxon>Hypoxylon</taxon>
    </lineage>
</organism>
<keyword evidence="2" id="KW-1185">Reference proteome</keyword>
<name>A0ACC0CYX7_9PEZI</name>
<evidence type="ECO:0000313" key="1">
    <source>
        <dbReference type="EMBL" id="KAI6085642.1"/>
    </source>
</evidence>
<dbReference type="EMBL" id="MU394323">
    <property type="protein sequence ID" value="KAI6085642.1"/>
    <property type="molecule type" value="Genomic_DNA"/>
</dbReference>